<evidence type="ECO:0000313" key="1">
    <source>
        <dbReference type="EMBL" id="TMU57446.1"/>
    </source>
</evidence>
<name>A0ABY2WRZ3_9FLAO</name>
<dbReference type="RefSeq" id="WP_138834944.1">
    <property type="nucleotide sequence ID" value="NZ_VCNI01000001.1"/>
</dbReference>
<accession>A0ABY2WRZ3</accession>
<reference evidence="1 2" key="1">
    <citation type="submission" date="2019-05" db="EMBL/GenBank/DDBJ databases">
        <title>Flagellimonas sp. AsT0115, sp. nov., isolated from a marine red algae, Asparagopsis taxiformis.</title>
        <authorList>
            <person name="Kim J."/>
            <person name="Jeong S.E."/>
            <person name="Jeon C.O."/>
        </authorList>
    </citation>
    <scope>NUCLEOTIDE SEQUENCE [LARGE SCALE GENOMIC DNA]</scope>
    <source>
        <strain evidence="1 2">AsT0115</strain>
    </source>
</reference>
<evidence type="ECO:0000313" key="2">
    <source>
        <dbReference type="Proteomes" id="UP000751614"/>
    </source>
</evidence>
<comment type="caution">
    <text evidence="1">The sequence shown here is derived from an EMBL/GenBank/DDBJ whole genome shotgun (WGS) entry which is preliminary data.</text>
</comment>
<proteinExistence type="predicted"/>
<protein>
    <submittedName>
        <fullName evidence="1">Uncharacterized protein</fullName>
    </submittedName>
</protein>
<gene>
    <name evidence="1" type="ORF">FGG15_07855</name>
</gene>
<organism evidence="1 2">
    <name type="scientific">Flagellimonas algicola</name>
    <dbReference type="NCBI Taxonomy" id="2583815"/>
    <lineage>
        <taxon>Bacteria</taxon>
        <taxon>Pseudomonadati</taxon>
        <taxon>Bacteroidota</taxon>
        <taxon>Flavobacteriia</taxon>
        <taxon>Flavobacteriales</taxon>
        <taxon>Flavobacteriaceae</taxon>
        <taxon>Flagellimonas</taxon>
    </lineage>
</organism>
<dbReference type="Proteomes" id="UP000751614">
    <property type="component" value="Unassembled WGS sequence"/>
</dbReference>
<sequence>MPYTTDTEIEIELEEELTTTYIISSQHRATGNPNKTVWTVDFDDEVGCFKLSKTSEWIEDNYGWGIKIINSIVQYIGHNFENERLKLAKFVDGNENDIWHGYPADYLRRSQDRPPTFVLKNWVELGYLTKAKMNKIRRGQSCSL</sequence>
<keyword evidence="2" id="KW-1185">Reference proteome</keyword>
<dbReference type="EMBL" id="VCNI01000001">
    <property type="protein sequence ID" value="TMU57446.1"/>
    <property type="molecule type" value="Genomic_DNA"/>
</dbReference>